<feature type="transmembrane region" description="Helical" evidence="1">
    <location>
        <begin position="33"/>
        <end position="53"/>
    </location>
</feature>
<reference evidence="2" key="2">
    <citation type="submission" date="2011-03" db="EMBL/GenBank/DDBJ databases">
        <title>Comparative genomics and transcriptomics of Neospora caninum and Toxoplasma gondii.</title>
        <authorList>
            <person name="Reid A.J."/>
            <person name="Sohal A."/>
            <person name="Harris D."/>
            <person name="Quail M."/>
            <person name="Sanders M."/>
            <person name="Berriman M."/>
            <person name="Wastling J.M."/>
            <person name="Pain A."/>
        </authorList>
    </citation>
    <scope>NUCLEOTIDE SEQUENCE</scope>
    <source>
        <strain evidence="2">Liverpool</strain>
    </source>
</reference>
<keyword evidence="1" id="KW-0812">Transmembrane</keyword>
<keyword evidence="1" id="KW-1133">Transmembrane helix</keyword>
<dbReference type="InParanoid" id="F0VKN7"/>
<dbReference type="OrthoDB" id="328987at2759"/>
<dbReference type="eggNOG" id="ENOG502R00E">
    <property type="taxonomic scope" value="Eukaryota"/>
</dbReference>
<dbReference type="VEuPathDB" id="ToxoDB:NCLIV_050660"/>
<dbReference type="EMBL" id="LN714485">
    <property type="protein sequence ID" value="CEL69354.1"/>
    <property type="molecule type" value="Genomic_DNA"/>
</dbReference>
<gene>
    <name evidence="3" type="ORF">BN1204_050660</name>
    <name evidence="2" type="ORF">NCLIV_050660</name>
</gene>
<dbReference type="EMBL" id="FR823391">
    <property type="protein sequence ID" value="CBZ54638.1"/>
    <property type="molecule type" value="Genomic_DNA"/>
</dbReference>
<organism evidence="2 4">
    <name type="scientific">Neospora caninum (strain Liverpool)</name>
    <dbReference type="NCBI Taxonomy" id="572307"/>
    <lineage>
        <taxon>Eukaryota</taxon>
        <taxon>Sar</taxon>
        <taxon>Alveolata</taxon>
        <taxon>Apicomplexa</taxon>
        <taxon>Conoidasida</taxon>
        <taxon>Coccidia</taxon>
        <taxon>Eucoccidiorida</taxon>
        <taxon>Eimeriorina</taxon>
        <taxon>Sarcocystidae</taxon>
        <taxon>Neospora</taxon>
    </lineage>
</organism>
<protein>
    <recommendedName>
        <fullName evidence="5">Transmembrane protein</fullName>
    </recommendedName>
</protein>
<dbReference type="Proteomes" id="UP000007494">
    <property type="component" value="Chromosome X"/>
</dbReference>
<reference evidence="2" key="1">
    <citation type="submission" date="2011-02" db="EMBL/GenBank/DDBJ databases">
        <authorList>
            <person name="Aslett M."/>
        </authorList>
    </citation>
    <scope>NUCLEOTIDE SEQUENCE</scope>
    <source>
        <strain evidence="2">Liverpool</strain>
    </source>
</reference>
<accession>F0VKN7</accession>
<evidence type="ECO:0000256" key="1">
    <source>
        <dbReference type="SAM" id="Phobius"/>
    </source>
</evidence>
<dbReference type="GeneID" id="13446343"/>
<sequence length="361" mass="40017">MKRLPELRLPARTASQLPSGQPQQFLSVSSRRVLCFWMFVGALSSSLAVTMGFRIGSPGTTSPAIACSMYTRSRCGCTSPGLLADTTAAQRTPSFPESRISEFLPHALRFSGAVTACQDGWWHVASTHRPCSRREVQQHERQVIPDLDSRIQRVPKTPHEDVNGIKARSCHRNAQRCGPTDKQLRHLAKRLALSCFPSAAVSSPSTEASTVKFFGESGISRAIAWHRLRSLFRSWYFLLDGPPNAHLLGRRMSEGTTEAGTEDHAGSDKLNEKPRAQTVSVEYPPIIDLPDRTAFLLPLDALRSDSPRLVFRSESVHSGKTHDTLESHHMKADAPSFEGRFYRLGRFSALAQLNERHPVPG</sequence>
<dbReference type="RefSeq" id="XP_003884668.1">
    <property type="nucleotide sequence ID" value="XM_003884619.1"/>
</dbReference>
<dbReference type="OMA" id="FRSWYFL"/>
<evidence type="ECO:0000313" key="2">
    <source>
        <dbReference type="EMBL" id="CBZ54638.1"/>
    </source>
</evidence>
<evidence type="ECO:0000313" key="4">
    <source>
        <dbReference type="Proteomes" id="UP000007494"/>
    </source>
</evidence>
<dbReference type="AlphaFoldDB" id="F0VKN7"/>
<evidence type="ECO:0000313" key="3">
    <source>
        <dbReference type="EMBL" id="CEL69354.1"/>
    </source>
</evidence>
<evidence type="ECO:0008006" key="5">
    <source>
        <dbReference type="Google" id="ProtNLM"/>
    </source>
</evidence>
<name>F0VKN7_NEOCL</name>
<proteinExistence type="predicted"/>
<reference evidence="4" key="3">
    <citation type="journal article" date="2012" name="PLoS Pathog.">
        <title>Comparative genomics of the apicomplexan parasites Toxoplasma gondii and Neospora caninum: Coccidia differing in host range and transmission strategy.</title>
        <authorList>
            <person name="Reid A.J."/>
            <person name="Vermont S.J."/>
            <person name="Cotton J.A."/>
            <person name="Harris D."/>
            <person name="Hill-Cawthorne G.A."/>
            <person name="Konen-Waisman S."/>
            <person name="Latham S.M."/>
            <person name="Mourier T."/>
            <person name="Norton R."/>
            <person name="Quail M.A."/>
            <person name="Sanders M."/>
            <person name="Shanmugam D."/>
            <person name="Sohal A."/>
            <person name="Wasmuth J.D."/>
            <person name="Brunk B."/>
            <person name="Grigg M.E."/>
            <person name="Howard J.C."/>
            <person name="Parkinson J."/>
            <person name="Roos D.S."/>
            <person name="Trees A.J."/>
            <person name="Berriman M."/>
            <person name="Pain A."/>
            <person name="Wastling J.M."/>
        </authorList>
    </citation>
    <scope>NUCLEOTIDE SEQUENCE [LARGE SCALE GENOMIC DNA]</scope>
    <source>
        <strain evidence="4">Liverpool</strain>
    </source>
</reference>
<keyword evidence="1" id="KW-0472">Membrane</keyword>
<keyword evidence="4" id="KW-1185">Reference proteome</keyword>
<reference evidence="3" key="4">
    <citation type="journal article" date="2015" name="PLoS ONE">
        <title>Comprehensive Evaluation of Toxoplasma gondii VEG and Neospora caninum LIV Genomes with Tachyzoite Stage Transcriptome and Proteome Defines Novel Transcript Features.</title>
        <authorList>
            <person name="Ramaprasad A."/>
            <person name="Mourier T."/>
            <person name="Naeem R."/>
            <person name="Malas T.B."/>
            <person name="Moussa E."/>
            <person name="Panigrahi A."/>
            <person name="Vermont S.J."/>
            <person name="Otto T.D."/>
            <person name="Wastling J."/>
            <person name="Pain A."/>
        </authorList>
    </citation>
    <scope>NUCLEOTIDE SEQUENCE</scope>
    <source>
        <strain evidence="3">Liverpool</strain>
    </source>
</reference>